<evidence type="ECO:0000313" key="2">
    <source>
        <dbReference type="EMBL" id="KAJ7199250.1"/>
    </source>
</evidence>
<sequence>MSSSSLSSSTSHTANPPEATTIPPLSVAALLDEHAAAPDPPQAALDQAVAERVGLHAKNEQLWRLIERQRAGYSQLLQELERARAERDAYKERLKMTVRSLSPDPRRRAAEGSPAPQSKSRWRSHSQDTRASPQPLPHAAGADSHLQPRRA</sequence>
<comment type="caution">
    <text evidence="2">The sequence shown here is derived from an EMBL/GenBank/DDBJ whole genome shotgun (WGS) entry which is preliminary data.</text>
</comment>
<accession>A0AAD6V051</accession>
<gene>
    <name evidence="2" type="ORF">GGX14DRAFT_468435</name>
</gene>
<feature type="region of interest" description="Disordered" evidence="1">
    <location>
        <begin position="1"/>
        <end position="24"/>
    </location>
</feature>
<evidence type="ECO:0000313" key="3">
    <source>
        <dbReference type="Proteomes" id="UP001219525"/>
    </source>
</evidence>
<dbReference type="Proteomes" id="UP001219525">
    <property type="component" value="Unassembled WGS sequence"/>
</dbReference>
<reference evidence="2" key="1">
    <citation type="submission" date="2023-03" db="EMBL/GenBank/DDBJ databases">
        <title>Massive genome expansion in bonnet fungi (Mycena s.s.) driven by repeated elements and novel gene families across ecological guilds.</title>
        <authorList>
            <consortium name="Lawrence Berkeley National Laboratory"/>
            <person name="Harder C.B."/>
            <person name="Miyauchi S."/>
            <person name="Viragh M."/>
            <person name="Kuo A."/>
            <person name="Thoen E."/>
            <person name="Andreopoulos B."/>
            <person name="Lu D."/>
            <person name="Skrede I."/>
            <person name="Drula E."/>
            <person name="Henrissat B."/>
            <person name="Morin E."/>
            <person name="Kohler A."/>
            <person name="Barry K."/>
            <person name="LaButti K."/>
            <person name="Morin E."/>
            <person name="Salamov A."/>
            <person name="Lipzen A."/>
            <person name="Mereny Z."/>
            <person name="Hegedus B."/>
            <person name="Baldrian P."/>
            <person name="Stursova M."/>
            <person name="Weitz H."/>
            <person name="Taylor A."/>
            <person name="Grigoriev I.V."/>
            <person name="Nagy L.G."/>
            <person name="Martin F."/>
            <person name="Kauserud H."/>
        </authorList>
    </citation>
    <scope>NUCLEOTIDE SEQUENCE</scope>
    <source>
        <strain evidence="2">9144</strain>
    </source>
</reference>
<keyword evidence="3" id="KW-1185">Reference proteome</keyword>
<evidence type="ECO:0000256" key="1">
    <source>
        <dbReference type="SAM" id="MobiDB-lite"/>
    </source>
</evidence>
<organism evidence="2 3">
    <name type="scientific">Mycena pura</name>
    <dbReference type="NCBI Taxonomy" id="153505"/>
    <lineage>
        <taxon>Eukaryota</taxon>
        <taxon>Fungi</taxon>
        <taxon>Dikarya</taxon>
        <taxon>Basidiomycota</taxon>
        <taxon>Agaricomycotina</taxon>
        <taxon>Agaricomycetes</taxon>
        <taxon>Agaricomycetidae</taxon>
        <taxon>Agaricales</taxon>
        <taxon>Marasmiineae</taxon>
        <taxon>Mycenaceae</taxon>
        <taxon>Mycena</taxon>
    </lineage>
</organism>
<dbReference type="EMBL" id="JARJCW010000069">
    <property type="protein sequence ID" value="KAJ7199250.1"/>
    <property type="molecule type" value="Genomic_DNA"/>
</dbReference>
<proteinExistence type="predicted"/>
<feature type="compositionally biased region" description="Low complexity" evidence="1">
    <location>
        <begin position="1"/>
        <end position="11"/>
    </location>
</feature>
<name>A0AAD6V051_9AGAR</name>
<feature type="region of interest" description="Disordered" evidence="1">
    <location>
        <begin position="96"/>
        <end position="151"/>
    </location>
</feature>
<dbReference type="AlphaFoldDB" id="A0AAD6V051"/>
<protein>
    <submittedName>
        <fullName evidence="2">Uncharacterized protein</fullName>
    </submittedName>
</protein>